<dbReference type="PANTHER" id="PTHR36924:SF1">
    <property type="entry name" value="ANTITOXIN HIGA-1"/>
    <property type="match status" value="1"/>
</dbReference>
<feature type="domain" description="HTH cro/C1-type" evidence="2">
    <location>
        <begin position="20"/>
        <end position="74"/>
    </location>
</feature>
<evidence type="ECO:0000259" key="2">
    <source>
        <dbReference type="PROSITE" id="PS50943"/>
    </source>
</evidence>
<dbReference type="EMBL" id="AFZF02000009">
    <property type="protein sequence ID" value="EHL18519.1"/>
    <property type="molecule type" value="Genomic_DNA"/>
</dbReference>
<dbReference type="AlphaFoldDB" id="V9HV87"/>
<dbReference type="PROSITE" id="PS50943">
    <property type="entry name" value="HTH_CROC1"/>
    <property type="match status" value="1"/>
</dbReference>
<dbReference type="NCBIfam" id="TIGR02607">
    <property type="entry name" value="antidote_HigA"/>
    <property type="match status" value="1"/>
</dbReference>
<dbReference type="CDD" id="cd00093">
    <property type="entry name" value="HTH_XRE"/>
    <property type="match status" value="1"/>
</dbReference>
<organism evidence="3 4">
    <name type="scientific">Peptoanaerobacter stomatis</name>
    <dbReference type="NCBI Taxonomy" id="796937"/>
    <lineage>
        <taxon>Bacteria</taxon>
        <taxon>Bacillati</taxon>
        <taxon>Bacillota</taxon>
        <taxon>Clostridia</taxon>
        <taxon>Peptostreptococcales</taxon>
        <taxon>Filifactoraceae</taxon>
        <taxon>Peptoanaerobacter</taxon>
    </lineage>
</organism>
<dbReference type="Proteomes" id="UP000017818">
    <property type="component" value="Unassembled WGS sequence"/>
</dbReference>
<dbReference type="HOGENOM" id="CLU_055824_0_0_9"/>
<gene>
    <name evidence="3" type="ORF">HMPREF9630_00244</name>
</gene>
<name>V9HV87_9FIRM</name>
<keyword evidence="1" id="KW-0238">DNA-binding</keyword>
<dbReference type="Pfam" id="PF01381">
    <property type="entry name" value="HTH_3"/>
    <property type="match status" value="1"/>
</dbReference>
<dbReference type="Gene3D" id="1.10.260.40">
    <property type="entry name" value="lambda repressor-like DNA-binding domains"/>
    <property type="match status" value="1"/>
</dbReference>
<dbReference type="InterPro" id="IPR001387">
    <property type="entry name" value="Cro/C1-type_HTH"/>
</dbReference>
<evidence type="ECO:0000256" key="1">
    <source>
        <dbReference type="ARBA" id="ARBA00023125"/>
    </source>
</evidence>
<dbReference type="PATRIC" id="fig|796939.3.peg.247"/>
<sequence length="356" mass="41564">MSRVIKKYEDLIAFHPGYYLDELIDSLDMTQEEFARRIKIKAKTISEITNGNQNMSIDVANKISNMTGTGIDLWLNLQKEYDKKVLEIEQIEELKKEEEILKDIDYSYFIKLFKIEKSKDTTYKIKTIREKLKIGSLTVLKEENLVVNFRNPSGKFEDKNIINSNILLQIAKEKAKDIEVSKFNKKKLISSLDKIRMINLEEPEHFYKKLLALLSECGIALVLLPHLKNSGINGAVTKINKDKIMLLLTDRNKYSDIFWFSLFHELGHIVNGDFKISITNDHKDEYEQKADEFARDRLIDQNNFKAFVIKQDFTQKAILEFSKDNGIQAGILLGRLQKEKYIQYGYLNNLKIKYEV</sequence>
<reference evidence="3 4" key="1">
    <citation type="submission" date="2012-05" db="EMBL/GenBank/DDBJ databases">
        <title>The Genome Sequence of Eubacteriaceae bacterium CM2.</title>
        <authorList>
            <consortium name="The Broad Institute Genome Sequencing Platform"/>
            <person name="Earl A."/>
            <person name="Ward D."/>
            <person name="Feldgarden M."/>
            <person name="Gevers D."/>
            <person name="Sizova M."/>
            <person name="Hazen A."/>
            <person name="Epstein S."/>
            <person name="Walker B."/>
            <person name="Young S.K."/>
            <person name="Zeng Q."/>
            <person name="Gargeya S."/>
            <person name="Fitzgerald M."/>
            <person name="Haas B."/>
            <person name="Abouelleil A."/>
            <person name="Alvarado L."/>
            <person name="Arachchi H.M."/>
            <person name="Berlin A."/>
            <person name="Chapman S.B."/>
            <person name="Goldberg J."/>
            <person name="Griggs A."/>
            <person name="Gujja S."/>
            <person name="Hansen M."/>
            <person name="Howarth C."/>
            <person name="Imamovic A."/>
            <person name="Larimer J."/>
            <person name="McCowen C."/>
            <person name="Montmayeur A."/>
            <person name="Murphy C."/>
            <person name="Neiman D."/>
            <person name="Pearson M."/>
            <person name="Priest M."/>
            <person name="Roberts A."/>
            <person name="Saif S."/>
            <person name="Shea T."/>
            <person name="Sisk P."/>
            <person name="Sykes S."/>
            <person name="Wortman J."/>
            <person name="Nusbaum C."/>
            <person name="Birren B."/>
        </authorList>
    </citation>
    <scope>NUCLEOTIDE SEQUENCE [LARGE SCALE GENOMIC DNA]</scope>
    <source>
        <strain evidence="3 4">CM2</strain>
    </source>
</reference>
<protein>
    <submittedName>
        <fullName evidence="3">HigA family addiction module antidote protein</fullName>
    </submittedName>
</protein>
<dbReference type="InterPro" id="IPR010982">
    <property type="entry name" value="Lambda_DNA-bd_dom_sf"/>
</dbReference>
<dbReference type="SUPFAM" id="SSF47413">
    <property type="entry name" value="lambda repressor-like DNA-binding domains"/>
    <property type="match status" value="1"/>
</dbReference>
<dbReference type="InterPro" id="IPR013430">
    <property type="entry name" value="Toxin_antidote_HigA"/>
</dbReference>
<accession>V9HV87</accession>
<dbReference type="PANTHER" id="PTHR36924">
    <property type="entry name" value="ANTITOXIN HIGA-1"/>
    <property type="match status" value="1"/>
</dbReference>
<evidence type="ECO:0000313" key="3">
    <source>
        <dbReference type="EMBL" id="EHL18519.1"/>
    </source>
</evidence>
<proteinExistence type="predicted"/>
<dbReference type="SMART" id="SM00530">
    <property type="entry name" value="HTH_XRE"/>
    <property type="match status" value="1"/>
</dbReference>
<dbReference type="OrthoDB" id="9796786at2"/>
<comment type="caution">
    <text evidence="3">The sequence shown here is derived from an EMBL/GenBank/DDBJ whole genome shotgun (WGS) entry which is preliminary data.</text>
</comment>
<evidence type="ECO:0000313" key="4">
    <source>
        <dbReference type="Proteomes" id="UP000017818"/>
    </source>
</evidence>
<dbReference type="RefSeq" id="WP_009527730.1">
    <property type="nucleotide sequence ID" value="NZ_JH815225.1"/>
</dbReference>
<dbReference type="GO" id="GO:0003677">
    <property type="term" value="F:DNA binding"/>
    <property type="evidence" value="ECO:0007669"/>
    <property type="project" value="UniProtKB-KW"/>
</dbReference>